<reference evidence="2 3" key="1">
    <citation type="submission" date="2016-10" db="EMBL/GenBank/DDBJ databases">
        <authorList>
            <person name="de Groot N.N."/>
        </authorList>
    </citation>
    <scope>NUCLEOTIDE SEQUENCE [LARGE SCALE GENOMIC DNA]</scope>
    <source>
        <strain evidence="2 3">CGMCC 1.10267</strain>
    </source>
</reference>
<evidence type="ECO:0000313" key="3">
    <source>
        <dbReference type="Proteomes" id="UP000199495"/>
    </source>
</evidence>
<dbReference type="OrthoDB" id="7961101at2"/>
<keyword evidence="3" id="KW-1185">Reference proteome</keyword>
<keyword evidence="1" id="KW-1133">Transmembrane helix</keyword>
<feature type="transmembrane region" description="Helical" evidence="1">
    <location>
        <begin position="12"/>
        <end position="33"/>
    </location>
</feature>
<gene>
    <name evidence="2" type="ORF">SAMN04487974_12531</name>
</gene>
<protein>
    <submittedName>
        <fullName evidence="2">Uncharacterized protein</fullName>
    </submittedName>
</protein>
<proteinExistence type="predicted"/>
<evidence type="ECO:0000313" key="2">
    <source>
        <dbReference type="EMBL" id="SDH15365.1"/>
    </source>
</evidence>
<keyword evidence="1" id="KW-0812">Transmembrane</keyword>
<keyword evidence="1" id="KW-0472">Membrane</keyword>
<sequence length="79" mass="8733">MTVTRRKIIGASLFFTLFGAMAILPPLILLFRFDGLVFGVPVETVYLFALWIGLVVGAALFGVILPRDEPMPPQDKTRP</sequence>
<evidence type="ECO:0000256" key="1">
    <source>
        <dbReference type="SAM" id="Phobius"/>
    </source>
</evidence>
<dbReference type="STRING" id="440168.SAMN04487974_12531"/>
<feature type="transmembrane region" description="Helical" evidence="1">
    <location>
        <begin position="45"/>
        <end position="65"/>
    </location>
</feature>
<dbReference type="EMBL" id="FNCS01000025">
    <property type="protein sequence ID" value="SDH15365.1"/>
    <property type="molecule type" value="Genomic_DNA"/>
</dbReference>
<accession>A0A1G8A306</accession>
<dbReference type="Proteomes" id="UP000199495">
    <property type="component" value="Unassembled WGS sequence"/>
</dbReference>
<name>A0A1G8A306_9HYPH</name>
<dbReference type="AlphaFoldDB" id="A0A1G8A306"/>
<dbReference type="RefSeq" id="WP_090599766.1">
    <property type="nucleotide sequence ID" value="NZ_FNCS01000025.1"/>
</dbReference>
<organism evidence="2 3">
    <name type="scientific">Pelagibacterium luteolum</name>
    <dbReference type="NCBI Taxonomy" id="440168"/>
    <lineage>
        <taxon>Bacteria</taxon>
        <taxon>Pseudomonadati</taxon>
        <taxon>Pseudomonadota</taxon>
        <taxon>Alphaproteobacteria</taxon>
        <taxon>Hyphomicrobiales</taxon>
        <taxon>Devosiaceae</taxon>
        <taxon>Pelagibacterium</taxon>
    </lineage>
</organism>